<sequence>MAPKKSSEKPSEENLVRPSAATIEHCENSEECETWWDFFKFFDKDNDGKIPVKEMRRAVAKNKHFFKIDKDQVKEIVDNCDRNNDKMIDFPEFCELMLTAKHQRLKRMAVYMGNAVLPKSRQAEATNYLVEYTCWPPPLFIINISIIEIAFYLYYALGDPENPGIRSDGPPPLCSLFALQPNSKWELWRYFGYVFLHNGYVHVISNVFMQLLLGLSLELVHKGFRIMAIYFIGAFVGGMLFFVFDPDTYLVGASGGVYSLISAHLADVIMNWSEMPFRWIRIIFFSFWISADFGYAIYSRYIAGEMTKVAVTGHIGGALAGLFLGVVVLRNLEKKKWEKLVQIISLVIFVGFAFVCVILVLSGVHMKSVQTT</sequence>
<evidence type="ECO:0000313" key="1">
    <source>
        <dbReference type="Proteomes" id="UP000887576"/>
    </source>
</evidence>
<proteinExistence type="predicted"/>
<accession>A0AC34QM51</accession>
<organism evidence="1 2">
    <name type="scientific">Panagrolaimus sp. JU765</name>
    <dbReference type="NCBI Taxonomy" id="591449"/>
    <lineage>
        <taxon>Eukaryota</taxon>
        <taxon>Metazoa</taxon>
        <taxon>Ecdysozoa</taxon>
        <taxon>Nematoda</taxon>
        <taxon>Chromadorea</taxon>
        <taxon>Rhabditida</taxon>
        <taxon>Tylenchina</taxon>
        <taxon>Panagrolaimomorpha</taxon>
        <taxon>Panagrolaimoidea</taxon>
        <taxon>Panagrolaimidae</taxon>
        <taxon>Panagrolaimus</taxon>
    </lineage>
</organism>
<name>A0AC34QM51_9BILA</name>
<evidence type="ECO:0000313" key="2">
    <source>
        <dbReference type="WBParaSite" id="JU765_v2.g17643.t2"/>
    </source>
</evidence>
<protein>
    <submittedName>
        <fullName evidence="2">EF-hand domain-containing protein</fullName>
    </submittedName>
</protein>
<reference evidence="2" key="1">
    <citation type="submission" date="2025-08" db="UniProtKB">
        <authorList>
            <consortium name="WormBaseParasite"/>
        </authorList>
    </citation>
    <scope>IDENTIFICATION</scope>
</reference>
<dbReference type="Proteomes" id="UP000887576">
    <property type="component" value="Unplaced"/>
</dbReference>
<dbReference type="WBParaSite" id="JU765_v2.g17643.t2">
    <property type="protein sequence ID" value="JU765_v2.g17643.t2"/>
    <property type="gene ID" value="JU765_v2.g17643"/>
</dbReference>